<dbReference type="STRING" id="157652.A0A371F6R1"/>
<sequence length="133" mass="15164">MCDGWMDGKERSLTNFLVNSPSGSVFLKSIDTSDVIKDGKKMFELSNSIVEEIGEENVIQVVTDDAANLVTAGRMLMEKRIKLFFSLRTLESFRYSIIPLPMQRKSLPTYIGIHGFLIYIDNIPREGNWQDQL</sequence>
<evidence type="ECO:0000313" key="3">
    <source>
        <dbReference type="Proteomes" id="UP000257109"/>
    </source>
</evidence>
<evidence type="ECO:0000259" key="1">
    <source>
        <dbReference type="Pfam" id="PF04937"/>
    </source>
</evidence>
<dbReference type="Pfam" id="PF04937">
    <property type="entry name" value="DUF659"/>
    <property type="match status" value="1"/>
</dbReference>
<proteinExistence type="predicted"/>
<dbReference type="Proteomes" id="UP000257109">
    <property type="component" value="Unassembled WGS sequence"/>
</dbReference>
<dbReference type="PANTHER" id="PTHR32166">
    <property type="entry name" value="OSJNBA0013A04.12 PROTEIN"/>
    <property type="match status" value="1"/>
</dbReference>
<comment type="caution">
    <text evidence="2">The sequence shown here is derived from an EMBL/GenBank/DDBJ whole genome shotgun (WGS) entry which is preliminary data.</text>
</comment>
<name>A0A371F6R1_MUCPR</name>
<dbReference type="InterPro" id="IPR007021">
    <property type="entry name" value="DUF659"/>
</dbReference>
<dbReference type="EMBL" id="QJKJ01010348">
    <property type="protein sequence ID" value="RDX73935.1"/>
    <property type="molecule type" value="Genomic_DNA"/>
</dbReference>
<protein>
    <recommendedName>
        <fullName evidence="1">DUF659 domain-containing protein</fullName>
    </recommendedName>
</protein>
<dbReference type="PANTHER" id="PTHR32166:SF122">
    <property type="entry name" value="OS09G0499600 PROTEIN"/>
    <property type="match status" value="1"/>
</dbReference>
<dbReference type="OrthoDB" id="1935289at2759"/>
<organism evidence="2 3">
    <name type="scientific">Mucuna pruriens</name>
    <name type="common">Velvet bean</name>
    <name type="synonym">Dolichos pruriens</name>
    <dbReference type="NCBI Taxonomy" id="157652"/>
    <lineage>
        <taxon>Eukaryota</taxon>
        <taxon>Viridiplantae</taxon>
        <taxon>Streptophyta</taxon>
        <taxon>Embryophyta</taxon>
        <taxon>Tracheophyta</taxon>
        <taxon>Spermatophyta</taxon>
        <taxon>Magnoliopsida</taxon>
        <taxon>eudicotyledons</taxon>
        <taxon>Gunneridae</taxon>
        <taxon>Pentapetalae</taxon>
        <taxon>rosids</taxon>
        <taxon>fabids</taxon>
        <taxon>Fabales</taxon>
        <taxon>Fabaceae</taxon>
        <taxon>Papilionoideae</taxon>
        <taxon>50 kb inversion clade</taxon>
        <taxon>NPAAA clade</taxon>
        <taxon>indigoferoid/millettioid clade</taxon>
        <taxon>Phaseoleae</taxon>
        <taxon>Mucuna</taxon>
    </lineage>
</organism>
<feature type="non-terminal residue" evidence="2">
    <location>
        <position position="1"/>
    </location>
</feature>
<accession>A0A371F6R1</accession>
<dbReference type="AlphaFoldDB" id="A0A371F6R1"/>
<evidence type="ECO:0000313" key="2">
    <source>
        <dbReference type="EMBL" id="RDX73935.1"/>
    </source>
</evidence>
<keyword evidence="3" id="KW-1185">Reference proteome</keyword>
<feature type="domain" description="DUF659" evidence="1">
    <location>
        <begin position="1"/>
        <end position="87"/>
    </location>
</feature>
<reference evidence="2" key="1">
    <citation type="submission" date="2018-05" db="EMBL/GenBank/DDBJ databases">
        <title>Draft genome of Mucuna pruriens seed.</title>
        <authorList>
            <person name="Nnadi N.E."/>
            <person name="Vos R."/>
            <person name="Hasami M.H."/>
            <person name="Devisetty U.K."/>
            <person name="Aguiy J.C."/>
        </authorList>
    </citation>
    <scope>NUCLEOTIDE SEQUENCE [LARGE SCALE GENOMIC DNA]</scope>
    <source>
        <strain evidence="2">JCA_2017</strain>
    </source>
</reference>
<gene>
    <name evidence="2" type="ORF">CR513_46381</name>
</gene>